<dbReference type="PANTHER" id="PTHR38479">
    <property type="entry name" value="LMO0824 PROTEIN"/>
    <property type="match status" value="1"/>
</dbReference>
<name>A0ABW4GNV7_9ACTN</name>
<keyword evidence="2" id="KW-1185">Reference proteome</keyword>
<keyword evidence="1" id="KW-0238">DNA-binding</keyword>
<accession>A0ABW4GNV7</accession>
<proteinExistence type="predicted"/>
<dbReference type="Pfam" id="PF06224">
    <property type="entry name" value="AlkZ-like"/>
    <property type="match status" value="1"/>
</dbReference>
<gene>
    <name evidence="1" type="ORF">ACFSJ0_44120</name>
</gene>
<dbReference type="GO" id="GO:0003677">
    <property type="term" value="F:DNA binding"/>
    <property type="evidence" value="ECO:0007669"/>
    <property type="project" value="UniProtKB-KW"/>
</dbReference>
<evidence type="ECO:0000313" key="2">
    <source>
        <dbReference type="Proteomes" id="UP001597097"/>
    </source>
</evidence>
<evidence type="ECO:0000313" key="1">
    <source>
        <dbReference type="EMBL" id="MFD1544094.1"/>
    </source>
</evidence>
<reference evidence="2" key="1">
    <citation type="journal article" date="2019" name="Int. J. Syst. Evol. Microbiol.">
        <title>The Global Catalogue of Microorganisms (GCM) 10K type strain sequencing project: providing services to taxonomists for standard genome sequencing and annotation.</title>
        <authorList>
            <consortium name="The Broad Institute Genomics Platform"/>
            <consortium name="The Broad Institute Genome Sequencing Center for Infectious Disease"/>
            <person name="Wu L."/>
            <person name="Ma J."/>
        </authorList>
    </citation>
    <scope>NUCLEOTIDE SEQUENCE [LARGE SCALE GENOMIC DNA]</scope>
    <source>
        <strain evidence="2">CGMCC 1.15399</strain>
    </source>
</reference>
<dbReference type="PANTHER" id="PTHR38479:SF2">
    <property type="entry name" value="WINGED HELIX DNA-BINDING DOMAIN-CONTAINING PROTEIN"/>
    <property type="match status" value="1"/>
</dbReference>
<dbReference type="EMBL" id="JBHUCM010000043">
    <property type="protein sequence ID" value="MFD1544094.1"/>
    <property type="molecule type" value="Genomic_DNA"/>
</dbReference>
<organism evidence="1 2">
    <name type="scientific">Nonomuraea guangzhouensis</name>
    <dbReference type="NCBI Taxonomy" id="1291555"/>
    <lineage>
        <taxon>Bacteria</taxon>
        <taxon>Bacillati</taxon>
        <taxon>Actinomycetota</taxon>
        <taxon>Actinomycetes</taxon>
        <taxon>Streptosporangiales</taxon>
        <taxon>Streptosporangiaceae</taxon>
        <taxon>Nonomuraea</taxon>
    </lineage>
</organism>
<protein>
    <submittedName>
        <fullName evidence="1">Winged helix DNA-binding domain-containing protein</fullName>
    </submittedName>
</protein>
<dbReference type="InterPro" id="IPR009351">
    <property type="entry name" value="AlkZ-like"/>
</dbReference>
<comment type="caution">
    <text evidence="1">The sequence shown here is derived from an EMBL/GenBank/DDBJ whole genome shotgun (WGS) entry which is preliminary data.</text>
</comment>
<dbReference type="RefSeq" id="WP_219528380.1">
    <property type="nucleotide sequence ID" value="NZ_JAHKRM010000004.1"/>
</dbReference>
<sequence>MLTLRELNRATLARQHLLRRHQGGVTSVVHRLAGLQAQEPRPPYLGMWTRLDGFARDDLHAALRARTLVRATMMRATLHLVTAVDFAAFRPLLHPLLAGAARRFPEVDFDAVAAVAERLLAEGPHTFNELRPRLENEFPGAYDRALGYAVRMLVPLIMVPTEDPWSFPRESAFALPGIELAADPDLGTFVERYLAAFGPATAADMQTWSGLTGLKSVLNGMRDRLEVLVDEHGKELFDLPEAPRPEGDMPAPVRFLPDFDNLMLGHADRTRVLPEAYRGQVVTKNLRVRATYLVDGFVAGTWQIKRTGRKAKLLITPFTPVSPEVLEEEGMALLAFAEPGAEARSLEVMT</sequence>
<dbReference type="Proteomes" id="UP001597097">
    <property type="component" value="Unassembled WGS sequence"/>
</dbReference>